<dbReference type="RefSeq" id="WP_012828556.1">
    <property type="nucleotide sequence ID" value="NC_013440.1"/>
</dbReference>
<evidence type="ECO:0000256" key="2">
    <source>
        <dbReference type="ARBA" id="ARBA00022490"/>
    </source>
</evidence>
<dbReference type="KEGG" id="hoh:Hoch_3455"/>
<accession>D0LW25</accession>
<evidence type="ECO:0000313" key="11">
    <source>
        <dbReference type="EMBL" id="ACY15957.1"/>
    </source>
</evidence>
<dbReference type="SUPFAM" id="SSF53901">
    <property type="entry name" value="Thiolase-like"/>
    <property type="match status" value="2"/>
</dbReference>
<feature type="active site" description="Proton acceptor" evidence="7">
    <location>
        <position position="419"/>
    </location>
</feature>
<dbReference type="EMBL" id="CP001804">
    <property type="protein sequence ID" value="ACY15957.1"/>
    <property type="molecule type" value="Genomic_DNA"/>
</dbReference>
<evidence type="ECO:0000256" key="6">
    <source>
        <dbReference type="ARBA" id="ARBA00023315"/>
    </source>
</evidence>
<evidence type="ECO:0000256" key="4">
    <source>
        <dbReference type="ARBA" id="ARBA00022963"/>
    </source>
</evidence>
<dbReference type="InterPro" id="IPR020610">
    <property type="entry name" value="Thiolase_AS"/>
</dbReference>
<feature type="active site" description="Proton acceptor" evidence="7">
    <location>
        <position position="389"/>
    </location>
</feature>
<gene>
    <name evidence="11" type="ordered locus">Hoch_3455</name>
</gene>
<dbReference type="PANTHER" id="PTHR42689:SF1">
    <property type="entry name" value="ACETYL-COA ACYLTRANSFERASE FADA2 (3-KETOACYL-COA THIOLASE) (BETA-KETOTHIOLASE)-RELATED"/>
    <property type="match status" value="1"/>
</dbReference>
<feature type="domain" description="Thiolase N-terminal" evidence="9">
    <location>
        <begin position="12"/>
        <end position="285"/>
    </location>
</feature>
<proteinExistence type="inferred from homology"/>
<protein>
    <submittedName>
        <fullName evidence="11">Acetyl-CoA acetyltransferase</fullName>
        <ecNumber evidence="11">2.3.1.16</ecNumber>
    </submittedName>
</protein>
<dbReference type="PROSITE" id="PS00099">
    <property type="entry name" value="THIOLASE_3"/>
    <property type="match status" value="1"/>
</dbReference>
<dbReference type="NCBIfam" id="NF006516">
    <property type="entry name" value="PRK08963.1"/>
    <property type="match status" value="1"/>
</dbReference>
<evidence type="ECO:0000256" key="3">
    <source>
        <dbReference type="ARBA" id="ARBA00022679"/>
    </source>
</evidence>
<name>D0LW25_HALO1</name>
<sequence length="433" mass="45756">MSELPATGRRTAIIAGLRTPFAKQGTAYRTLSALDLGTAVVSELLQRSEVPASEIDRVVYGQVVPSLSAPNIARELVLDTGMRRDIDAYSVSRACATSYQAAADICQAIALGDIECGIAGGADSASDVPIAVSKRLSEALVKMQRARSLSDRVRAFRDIKPRHLVPVAPALSERSTGLSMGESAEKMARENGISRAAQDELAHRSHTRAAAAWADGRFQEEVMTVYPPPRYKDPIAEDNLVRRESDLAGYAKLKPAFDRRYGTITAGNSSPLTDGASALLLMSEDKAKALGLEPLGYIRSYAFAALDPAGQMLLGPAYATPKALARAGLTLADLSLIDMHEAFAAQVLSVLQAFGSKRFAETELGRSQAIGEVDPDTFNVMGGSIALGHPFAATGTRQLTQLARELKRRGGGLGLATACAAGGLGAAMILEVD</sequence>
<dbReference type="InterPro" id="IPR020617">
    <property type="entry name" value="Thiolase_C"/>
</dbReference>
<dbReference type="STRING" id="502025.Hoch_3455"/>
<dbReference type="CDD" id="cd00751">
    <property type="entry name" value="thiolase"/>
    <property type="match status" value="1"/>
</dbReference>
<dbReference type="GO" id="GO:0005829">
    <property type="term" value="C:cytosol"/>
    <property type="evidence" value="ECO:0007669"/>
    <property type="project" value="TreeGrafter"/>
</dbReference>
<dbReference type="InterPro" id="IPR002155">
    <property type="entry name" value="Thiolase"/>
</dbReference>
<keyword evidence="4" id="KW-0442">Lipid degradation</keyword>
<dbReference type="GO" id="GO:0016042">
    <property type="term" value="P:lipid catabolic process"/>
    <property type="evidence" value="ECO:0007669"/>
    <property type="project" value="UniProtKB-KW"/>
</dbReference>
<organism evidence="11 12">
    <name type="scientific">Haliangium ochraceum (strain DSM 14365 / JCM 11303 / SMP-2)</name>
    <dbReference type="NCBI Taxonomy" id="502025"/>
    <lineage>
        <taxon>Bacteria</taxon>
        <taxon>Pseudomonadati</taxon>
        <taxon>Myxococcota</taxon>
        <taxon>Polyangia</taxon>
        <taxon>Haliangiales</taxon>
        <taxon>Kofleriaceae</taxon>
        <taxon>Haliangium</taxon>
    </lineage>
</organism>
<dbReference type="InterPro" id="IPR016039">
    <property type="entry name" value="Thiolase-like"/>
</dbReference>
<comment type="similarity">
    <text evidence="1 8">Belongs to the thiolase-like superfamily. Thiolase family.</text>
</comment>
<dbReference type="Gene3D" id="3.40.47.10">
    <property type="match status" value="1"/>
</dbReference>
<dbReference type="HOGENOM" id="CLU_031026_2_0_7"/>
<dbReference type="InterPro" id="IPR020616">
    <property type="entry name" value="Thiolase_N"/>
</dbReference>
<dbReference type="InterPro" id="IPR020613">
    <property type="entry name" value="Thiolase_CS"/>
</dbReference>
<keyword evidence="2" id="KW-0963">Cytoplasm</keyword>
<evidence type="ECO:0000259" key="10">
    <source>
        <dbReference type="Pfam" id="PF02803"/>
    </source>
</evidence>
<keyword evidence="5" id="KW-0443">Lipid metabolism</keyword>
<evidence type="ECO:0000256" key="5">
    <source>
        <dbReference type="ARBA" id="ARBA00023098"/>
    </source>
</evidence>
<evidence type="ECO:0000259" key="9">
    <source>
        <dbReference type="Pfam" id="PF00108"/>
    </source>
</evidence>
<reference evidence="11 12" key="1">
    <citation type="journal article" date="2010" name="Stand. Genomic Sci.">
        <title>Complete genome sequence of Haliangium ochraceum type strain (SMP-2).</title>
        <authorList>
            <consortium name="US DOE Joint Genome Institute (JGI-PGF)"/>
            <person name="Ivanova N."/>
            <person name="Daum C."/>
            <person name="Lang E."/>
            <person name="Abt B."/>
            <person name="Kopitz M."/>
            <person name="Saunders E."/>
            <person name="Lapidus A."/>
            <person name="Lucas S."/>
            <person name="Glavina Del Rio T."/>
            <person name="Nolan M."/>
            <person name="Tice H."/>
            <person name="Copeland A."/>
            <person name="Cheng J.F."/>
            <person name="Chen F."/>
            <person name="Bruce D."/>
            <person name="Goodwin L."/>
            <person name="Pitluck S."/>
            <person name="Mavromatis K."/>
            <person name="Pati A."/>
            <person name="Mikhailova N."/>
            <person name="Chen A."/>
            <person name="Palaniappan K."/>
            <person name="Land M."/>
            <person name="Hauser L."/>
            <person name="Chang Y.J."/>
            <person name="Jeffries C.D."/>
            <person name="Detter J.C."/>
            <person name="Brettin T."/>
            <person name="Rohde M."/>
            <person name="Goker M."/>
            <person name="Bristow J."/>
            <person name="Markowitz V."/>
            <person name="Eisen J.A."/>
            <person name="Hugenholtz P."/>
            <person name="Kyrpides N.C."/>
            <person name="Klenk H.P."/>
        </authorList>
    </citation>
    <scope>NUCLEOTIDE SEQUENCE [LARGE SCALE GENOMIC DNA]</scope>
    <source>
        <strain evidence="12">DSM 14365 / CIP 107738 / JCM 11303 / AJ 13395 / SMP-2</strain>
    </source>
</reference>
<evidence type="ECO:0000256" key="7">
    <source>
        <dbReference type="PIRSR" id="PIRSR000429-1"/>
    </source>
</evidence>
<dbReference type="eggNOG" id="COG0183">
    <property type="taxonomic scope" value="Bacteria"/>
</dbReference>
<feature type="active site" description="Acyl-thioester intermediate" evidence="7">
    <location>
        <position position="95"/>
    </location>
</feature>
<dbReference type="AlphaFoldDB" id="D0LW25"/>
<feature type="domain" description="Thiolase C-terminal" evidence="10">
    <location>
        <begin position="293"/>
        <end position="431"/>
    </location>
</feature>
<dbReference type="InterPro" id="IPR050521">
    <property type="entry name" value="3-ketoacyl-CoA_Thiolase"/>
</dbReference>
<dbReference type="PANTHER" id="PTHR42689">
    <property type="entry name" value="ACETYL-COA ACYLTRANSFERASE FADA2 (3-KETOACYL-COA THIOLASE) (BETA-KETOTHIOLASE)-RELATED"/>
    <property type="match status" value="1"/>
</dbReference>
<dbReference type="GO" id="GO:0003988">
    <property type="term" value="F:acetyl-CoA C-acyltransferase activity"/>
    <property type="evidence" value="ECO:0007669"/>
    <property type="project" value="UniProtKB-EC"/>
</dbReference>
<dbReference type="Pfam" id="PF02803">
    <property type="entry name" value="Thiolase_C"/>
    <property type="match status" value="1"/>
</dbReference>
<dbReference type="PROSITE" id="PS00737">
    <property type="entry name" value="THIOLASE_2"/>
    <property type="match status" value="1"/>
</dbReference>
<dbReference type="FunFam" id="3.40.47.10:FF:000011">
    <property type="entry name" value="3-ketoacyl-CoA thiolase"/>
    <property type="match status" value="1"/>
</dbReference>
<dbReference type="Pfam" id="PF00108">
    <property type="entry name" value="Thiolase_N"/>
    <property type="match status" value="1"/>
</dbReference>
<evidence type="ECO:0000256" key="8">
    <source>
        <dbReference type="RuleBase" id="RU003557"/>
    </source>
</evidence>
<dbReference type="Proteomes" id="UP000001880">
    <property type="component" value="Chromosome"/>
</dbReference>
<keyword evidence="6 8" id="KW-0012">Acyltransferase</keyword>
<dbReference type="EC" id="2.3.1.16" evidence="11"/>
<dbReference type="NCBIfam" id="TIGR01930">
    <property type="entry name" value="AcCoA-C-Actrans"/>
    <property type="match status" value="1"/>
</dbReference>
<dbReference type="PIRSF" id="PIRSF000429">
    <property type="entry name" value="Ac-CoA_Ac_transf"/>
    <property type="match status" value="1"/>
</dbReference>
<evidence type="ECO:0000256" key="1">
    <source>
        <dbReference type="ARBA" id="ARBA00010982"/>
    </source>
</evidence>
<dbReference type="OrthoDB" id="4565318at2"/>
<keyword evidence="3 8" id="KW-0808">Transferase</keyword>
<evidence type="ECO:0000313" key="12">
    <source>
        <dbReference type="Proteomes" id="UP000001880"/>
    </source>
</evidence>
<keyword evidence="12" id="KW-1185">Reference proteome</keyword>